<dbReference type="AlphaFoldDB" id="A0A7S4Q8X3"/>
<evidence type="ECO:0000313" key="1">
    <source>
        <dbReference type="EMBL" id="CAE4576116.1"/>
    </source>
</evidence>
<proteinExistence type="predicted"/>
<sequence>MTALLKGSSTAVFVEGAAAGSARPSRRARTAAEAGAGERQALERGIQLALERELLPRDVEVEPVKHVELSGRSAEDAADEIIGTLGEAASSGCVVVLQGKACDEKKAVVTDPNAVCACLVWPMVTFFRAMTFMLLTFSEQTGSTLQDVLQKPEMIAAGIEMIEEMGESKSLGEMAANAESMMAMTSDASKIGENLPLSLEYGQGELINFVTSALGKVAGTGLTVLIDGEVETLRYIRSPHRFEF</sequence>
<name>A0A7S4Q8X3_9DINO</name>
<accession>A0A7S4Q8X3</accession>
<dbReference type="EMBL" id="HBNR01023523">
    <property type="protein sequence ID" value="CAE4576116.1"/>
    <property type="molecule type" value="Transcribed_RNA"/>
</dbReference>
<reference evidence="1" key="1">
    <citation type="submission" date="2021-01" db="EMBL/GenBank/DDBJ databases">
        <authorList>
            <person name="Corre E."/>
            <person name="Pelletier E."/>
            <person name="Niang G."/>
            <person name="Scheremetjew M."/>
            <person name="Finn R."/>
            <person name="Kale V."/>
            <person name="Holt S."/>
            <person name="Cochrane G."/>
            <person name="Meng A."/>
            <person name="Brown T."/>
            <person name="Cohen L."/>
        </authorList>
    </citation>
    <scope>NUCLEOTIDE SEQUENCE</scope>
    <source>
        <strain evidence="1">CCMP3105</strain>
    </source>
</reference>
<protein>
    <submittedName>
        <fullName evidence="1">Uncharacterized protein</fullName>
    </submittedName>
</protein>
<organism evidence="1">
    <name type="scientific">Alexandrium monilatum</name>
    <dbReference type="NCBI Taxonomy" id="311494"/>
    <lineage>
        <taxon>Eukaryota</taxon>
        <taxon>Sar</taxon>
        <taxon>Alveolata</taxon>
        <taxon>Dinophyceae</taxon>
        <taxon>Gonyaulacales</taxon>
        <taxon>Pyrocystaceae</taxon>
        <taxon>Alexandrium</taxon>
    </lineage>
</organism>
<gene>
    <name evidence="1" type="ORF">AMON00008_LOCUS15736</name>
</gene>